<reference evidence="2 3" key="1">
    <citation type="submission" date="2016-10" db="EMBL/GenBank/DDBJ databases">
        <authorList>
            <person name="de Groot N.N."/>
        </authorList>
    </citation>
    <scope>NUCLEOTIDE SEQUENCE [LARGE SCALE GENOMIC DNA]</scope>
    <source>
        <strain evidence="2 3">CGMCC 4.2022</strain>
    </source>
</reference>
<evidence type="ECO:0000313" key="3">
    <source>
        <dbReference type="Proteomes" id="UP000199341"/>
    </source>
</evidence>
<accession>A0A1G9XG58</accession>
<evidence type="ECO:0000313" key="2">
    <source>
        <dbReference type="EMBL" id="SDM95710.1"/>
    </source>
</evidence>
<organism evidence="2 3">
    <name type="scientific">Actinacidiphila guanduensis</name>
    <dbReference type="NCBI Taxonomy" id="310781"/>
    <lineage>
        <taxon>Bacteria</taxon>
        <taxon>Bacillati</taxon>
        <taxon>Actinomycetota</taxon>
        <taxon>Actinomycetes</taxon>
        <taxon>Kitasatosporales</taxon>
        <taxon>Streptomycetaceae</taxon>
        <taxon>Actinacidiphila</taxon>
    </lineage>
</organism>
<name>A0A1G9XG58_9ACTN</name>
<feature type="domain" description="DUF6879" evidence="1">
    <location>
        <begin position="21"/>
        <end position="190"/>
    </location>
</feature>
<dbReference type="EMBL" id="FNIE01000002">
    <property type="protein sequence ID" value="SDM95710.1"/>
    <property type="molecule type" value="Genomic_DNA"/>
</dbReference>
<dbReference type="Pfam" id="PF21806">
    <property type="entry name" value="DUF6879"/>
    <property type="match status" value="1"/>
</dbReference>
<protein>
    <recommendedName>
        <fullName evidence="1">DUF6879 domain-containing protein</fullName>
    </recommendedName>
</protein>
<dbReference type="OrthoDB" id="3436275at2"/>
<keyword evidence="3" id="KW-1185">Reference proteome</keyword>
<dbReference type="AlphaFoldDB" id="A0A1G9XG58"/>
<sequence length="204" mass="23567">MPSPLDGATGERLELDAYYPDFDKHFWASGDLGFWKLERQQDFKEPGYDSWEAFARGDWEESLRLLEAGRAGLEEYHRRISRHGFVARRIRVVEEPLSAYMQWELHALHVRQQSGGSIRVIGADKVARYEDDGPLPEIYTLGSQVMYEAVYDEQGVLEAARKFTDPDLVLRCRRFIADLYDDGEPLEGWFDQHVAPPPPPPRRA</sequence>
<evidence type="ECO:0000259" key="1">
    <source>
        <dbReference type="Pfam" id="PF21806"/>
    </source>
</evidence>
<dbReference type="InterPro" id="IPR049244">
    <property type="entry name" value="DUF6879"/>
</dbReference>
<dbReference type="Proteomes" id="UP000199341">
    <property type="component" value="Unassembled WGS sequence"/>
</dbReference>
<gene>
    <name evidence="2" type="ORF">SAMN05216259_102127</name>
</gene>
<dbReference type="RefSeq" id="WP_093782854.1">
    <property type="nucleotide sequence ID" value="NZ_FNIE01000002.1"/>
</dbReference>
<dbReference type="STRING" id="310781.SAMN05216259_102127"/>
<proteinExistence type="predicted"/>